<gene>
    <name evidence="6" type="ORF">ACFO8Q_05575</name>
</gene>
<dbReference type="Proteomes" id="UP001596002">
    <property type="component" value="Unassembled WGS sequence"/>
</dbReference>
<keyword evidence="7" id="KW-1185">Reference proteome</keyword>
<sequence length="106" mass="12350">MKDDRIYIAHILSSIQKIETYTSLDRDAFVKSELIQDAVIRNLEIIGEATSKISEAFRDNYPDIPWSQMKALRNVLIHNYMGVDLDIVWNVVFRELPDLKEKLKAL</sequence>
<evidence type="ECO:0000256" key="5">
    <source>
        <dbReference type="ARBA" id="ARBA00022801"/>
    </source>
</evidence>
<keyword evidence="2" id="KW-1277">Toxin-antitoxin system</keyword>
<reference evidence="7" key="1">
    <citation type="journal article" date="2019" name="Int. J. Syst. Evol. Microbiol.">
        <title>The Global Catalogue of Microorganisms (GCM) 10K type strain sequencing project: providing services to taxonomists for standard genome sequencing and annotation.</title>
        <authorList>
            <consortium name="The Broad Institute Genomics Platform"/>
            <consortium name="The Broad Institute Genome Sequencing Center for Infectious Disease"/>
            <person name="Wu L."/>
            <person name="Ma J."/>
        </authorList>
    </citation>
    <scope>NUCLEOTIDE SEQUENCE [LARGE SCALE GENOMIC DNA]</scope>
    <source>
        <strain evidence="7">WYCCWR 12678</strain>
    </source>
</reference>
<protein>
    <submittedName>
        <fullName evidence="6">DUF86 domain-containing protein</fullName>
    </submittedName>
</protein>
<evidence type="ECO:0000256" key="1">
    <source>
        <dbReference type="ARBA" id="ARBA00022553"/>
    </source>
</evidence>
<dbReference type="RefSeq" id="WP_380024731.1">
    <property type="nucleotide sequence ID" value="NZ_JBHSHC010000033.1"/>
</dbReference>
<dbReference type="PANTHER" id="PTHR34139">
    <property type="entry name" value="UPF0331 PROTEIN MJ0127"/>
    <property type="match status" value="1"/>
</dbReference>
<evidence type="ECO:0000256" key="2">
    <source>
        <dbReference type="ARBA" id="ARBA00022649"/>
    </source>
</evidence>
<keyword evidence="1" id="KW-0597">Phosphoprotein</keyword>
<dbReference type="InterPro" id="IPR008201">
    <property type="entry name" value="HepT-like"/>
</dbReference>
<organism evidence="6 7">
    <name type="scientific">Effusibacillus consociatus</name>
    <dbReference type="NCBI Taxonomy" id="1117041"/>
    <lineage>
        <taxon>Bacteria</taxon>
        <taxon>Bacillati</taxon>
        <taxon>Bacillota</taxon>
        <taxon>Bacilli</taxon>
        <taxon>Bacillales</taxon>
        <taxon>Alicyclobacillaceae</taxon>
        <taxon>Effusibacillus</taxon>
    </lineage>
</organism>
<evidence type="ECO:0000313" key="6">
    <source>
        <dbReference type="EMBL" id="MFC4766837.1"/>
    </source>
</evidence>
<dbReference type="InterPro" id="IPR051813">
    <property type="entry name" value="HepT_RNase_toxin"/>
</dbReference>
<evidence type="ECO:0000313" key="7">
    <source>
        <dbReference type="Proteomes" id="UP001596002"/>
    </source>
</evidence>
<dbReference type="EMBL" id="JBHSHC010000033">
    <property type="protein sequence ID" value="MFC4766837.1"/>
    <property type="molecule type" value="Genomic_DNA"/>
</dbReference>
<name>A0ABV9Q0I0_9BACL</name>
<accession>A0ABV9Q0I0</accession>
<evidence type="ECO:0000256" key="4">
    <source>
        <dbReference type="ARBA" id="ARBA00022741"/>
    </source>
</evidence>
<keyword evidence="5" id="KW-0378">Hydrolase</keyword>
<dbReference type="PANTHER" id="PTHR34139:SF1">
    <property type="entry name" value="RNASE MJ1380-RELATED"/>
    <property type="match status" value="1"/>
</dbReference>
<keyword evidence="3" id="KW-0540">Nuclease</keyword>
<dbReference type="Pfam" id="PF01934">
    <property type="entry name" value="HepT-like"/>
    <property type="match status" value="1"/>
</dbReference>
<proteinExistence type="predicted"/>
<keyword evidence="4" id="KW-0547">Nucleotide-binding</keyword>
<comment type="caution">
    <text evidence="6">The sequence shown here is derived from an EMBL/GenBank/DDBJ whole genome shotgun (WGS) entry which is preliminary data.</text>
</comment>
<evidence type="ECO:0000256" key="3">
    <source>
        <dbReference type="ARBA" id="ARBA00022722"/>
    </source>
</evidence>